<dbReference type="PIRSF" id="PIRSF033909">
    <property type="entry name" value="UCP033909"/>
    <property type="match status" value="1"/>
</dbReference>
<reference evidence="1 2" key="1">
    <citation type="journal article" date="2018" name="Arch. Microbiol.">
        <title>New insights into the metabolic potential of the phototrophic purple bacterium Rhodopila globiformis DSM 161(T) from its draft genome sequence and evidence for a vanadium-dependent nitrogenase.</title>
        <authorList>
            <person name="Imhoff J.F."/>
            <person name="Rahn T."/>
            <person name="Kunzel S."/>
            <person name="Neulinger S.C."/>
        </authorList>
    </citation>
    <scope>NUCLEOTIDE SEQUENCE [LARGE SCALE GENOMIC DNA]</scope>
    <source>
        <strain evidence="1 2">DSM 16996</strain>
    </source>
</reference>
<evidence type="ECO:0000313" key="1">
    <source>
        <dbReference type="EMBL" id="PPQ27513.1"/>
    </source>
</evidence>
<dbReference type="SUPFAM" id="SSF53474">
    <property type="entry name" value="alpha/beta-Hydrolases"/>
    <property type="match status" value="1"/>
</dbReference>
<keyword evidence="2" id="KW-1185">Reference proteome</keyword>
<dbReference type="OrthoDB" id="9797755at2"/>
<dbReference type="InterPro" id="IPR010297">
    <property type="entry name" value="DUF900_hydrolase"/>
</dbReference>
<protein>
    <submittedName>
        <fullName evidence="1">Esterase</fullName>
    </submittedName>
</protein>
<dbReference type="Proteomes" id="UP000239089">
    <property type="component" value="Unassembled WGS sequence"/>
</dbReference>
<dbReference type="RefSeq" id="WP_104509600.1">
    <property type="nucleotide sequence ID" value="NZ_JACIGC010000001.1"/>
</dbReference>
<gene>
    <name evidence="1" type="ORF">CCR94_20005</name>
</gene>
<dbReference type="AlphaFoldDB" id="A0A2S6MYR7"/>
<organism evidence="1 2">
    <name type="scientific">Rhodoblastus sphagnicola</name>
    <dbReference type="NCBI Taxonomy" id="333368"/>
    <lineage>
        <taxon>Bacteria</taxon>
        <taxon>Pseudomonadati</taxon>
        <taxon>Pseudomonadota</taxon>
        <taxon>Alphaproteobacteria</taxon>
        <taxon>Hyphomicrobiales</taxon>
        <taxon>Rhodoblastaceae</taxon>
        <taxon>Rhodoblastus</taxon>
    </lineage>
</organism>
<dbReference type="EMBL" id="NHSJ01000123">
    <property type="protein sequence ID" value="PPQ27513.1"/>
    <property type="molecule type" value="Genomic_DNA"/>
</dbReference>
<dbReference type="PANTHER" id="PTHR36513:SF1">
    <property type="entry name" value="TRANSMEMBRANE PROTEIN"/>
    <property type="match status" value="1"/>
</dbReference>
<dbReference type="PROSITE" id="PS51257">
    <property type="entry name" value="PROKAR_LIPOPROTEIN"/>
    <property type="match status" value="1"/>
</dbReference>
<dbReference type="Pfam" id="PF05990">
    <property type="entry name" value="DUF900"/>
    <property type="match status" value="1"/>
</dbReference>
<dbReference type="InterPro" id="IPR014586">
    <property type="entry name" value="UCP033909"/>
</dbReference>
<evidence type="ECO:0000313" key="2">
    <source>
        <dbReference type="Proteomes" id="UP000239089"/>
    </source>
</evidence>
<accession>A0A2S6MYR7</accession>
<proteinExistence type="predicted"/>
<dbReference type="PANTHER" id="PTHR36513">
    <property type="entry name" value="ABC TRANSMEMBRANE TYPE-1 DOMAIN-CONTAINING PROTEIN"/>
    <property type="match status" value="1"/>
</dbReference>
<dbReference type="Gene3D" id="3.40.50.1820">
    <property type="entry name" value="alpha/beta hydrolase"/>
    <property type="match status" value="1"/>
</dbReference>
<sequence length="406" mass="43899">MIFYRALALMCLTLAGCAGRLDGGLLPVSGTVPGASQVNVLVATTRRPAPEPEKMFSGERDNNYNFADILVSIPPDANRVIGEVQSPDDLSGDPARQFVALRAEKLDEAQAKSRFHQRLAATGNRRVLVFIHGYNTRFPEAVFRLAQFAHDSDLQATPILFTWPSRGNLLGYTYDHESANYSRDALEALLATLQRDPAVGEIDILAHSMGNWVTLEALRQMAIRDRKIAPKIKQVMLAAPDVDVDVFRRQIVEIGENRPPFTLFVSSDDQALRASRKVWGDKPRVGAVNPHVEPYATLFHQERITPIDLTDIKTPDSLGHAKFAESPEVVRAIGARLAGGQSFSEQAGLGGVLANTASGAVATVGSAAGLAISAPFSIIDGRTRDELGDRFDQVGGNLGSTLGGTY</sequence>
<dbReference type="InterPro" id="IPR029058">
    <property type="entry name" value="AB_hydrolase_fold"/>
</dbReference>
<name>A0A2S6MYR7_9HYPH</name>
<comment type="caution">
    <text evidence="1">The sequence shown here is derived from an EMBL/GenBank/DDBJ whole genome shotgun (WGS) entry which is preliminary data.</text>
</comment>